<evidence type="ECO:0000256" key="10">
    <source>
        <dbReference type="SAM" id="SignalP"/>
    </source>
</evidence>
<evidence type="ECO:0000256" key="4">
    <source>
        <dbReference type="ARBA" id="ARBA00022692"/>
    </source>
</evidence>
<comment type="subcellular location">
    <subcellularLocation>
        <location evidence="1 8">Cell outer membrane</location>
        <topology evidence="1 8">Multi-pass membrane protein</topology>
    </subcellularLocation>
</comment>
<evidence type="ECO:0000313" key="13">
    <source>
        <dbReference type="EMBL" id="MFC1850521.1"/>
    </source>
</evidence>
<evidence type="ECO:0000256" key="6">
    <source>
        <dbReference type="ARBA" id="ARBA00023136"/>
    </source>
</evidence>
<dbReference type="Pfam" id="PF07715">
    <property type="entry name" value="Plug"/>
    <property type="match status" value="1"/>
</dbReference>
<sequence>MKNYGVPVRFKIASCAIVFCLGISVLFSMSIIPALAQDDDNDLVLEYGLELLLDMEITSVLKKPQKLSEVAAAVFVITKEDIRSSGVTTIADALRMAPGVNVARLDSNKWAISIRGFLGRFSNKLLVLIDGRSIYSPSFSGVEWELHDLVLDDIARIEVIRGPGGAIWGANAVNGVINIITENAQNTEEGLLDIGAGTEESVLGSFRYGGALTASLSVRGYIKYFERDAFVDKSGSEAFDDWKALHGGFRGDWSLSEKSVLSFNGAIFDVDVNQMFTTALLEPPYSQRALDSKEVSGSDLMLSWDHTFLLSSISVKTYFNHFEAKEIVVTEERETFDVEFQHNFLLADYHEISWGLGYRETNDSFQNTLHISSDPDSHSFNIFSTFINGEFTIRDNLLFCIVGSKFEDNDFTGFEVQPNVRFLLTPTPHNSVWLSASRAVRTPARSDEHSRTSLSSAIPPDSELNPYDLPILIVVYGNDDILSEELLSYEMGYRATISEKLLFDVAAFYNIYDNLVSIEEGEPHLDTYDSIDYIAIPYEMQNKLNAITYGGEIVCDWQAAKWLRMQAAYSYLYLDFTLDDDSTDIGSKLNEGRSPQNQFSLRISSQFAKLEFSTWFRYVDEIPEVISEFTEYRSVPSYTTLDCRLTWKLHKQVELSFVGQNLIEEQHLEYTPDIFTTDATEIERSVYGKLTFRF</sequence>
<feature type="chain" id="PRO_5045140718" evidence="10">
    <location>
        <begin position="37"/>
        <end position="694"/>
    </location>
</feature>
<comment type="caution">
    <text evidence="13">The sequence shown here is derived from an EMBL/GenBank/DDBJ whole genome shotgun (WGS) entry which is preliminary data.</text>
</comment>
<evidence type="ECO:0000256" key="8">
    <source>
        <dbReference type="PROSITE-ProRule" id="PRU01360"/>
    </source>
</evidence>
<protein>
    <submittedName>
        <fullName evidence="13">TonB-dependent receptor plug domain-containing protein</fullName>
    </submittedName>
</protein>
<keyword evidence="4 8" id="KW-0812">Transmembrane</keyword>
<dbReference type="InterPro" id="IPR039426">
    <property type="entry name" value="TonB-dep_rcpt-like"/>
</dbReference>
<keyword evidence="10" id="KW-0732">Signal</keyword>
<keyword evidence="5 9" id="KW-0798">TonB box</keyword>
<evidence type="ECO:0000259" key="11">
    <source>
        <dbReference type="Pfam" id="PF00593"/>
    </source>
</evidence>
<keyword evidence="2 8" id="KW-0813">Transport</keyword>
<reference evidence="13 14" key="1">
    <citation type="submission" date="2024-09" db="EMBL/GenBank/DDBJ databases">
        <title>Laminarin stimulates single cell rates of sulfate reduction while oxygen inhibits transcriptomic activity in coastal marine sediment.</title>
        <authorList>
            <person name="Lindsay M."/>
            <person name="Orcutt B."/>
            <person name="Emerson D."/>
            <person name="Stepanauskas R."/>
            <person name="D'Angelo T."/>
        </authorList>
    </citation>
    <scope>NUCLEOTIDE SEQUENCE [LARGE SCALE GENOMIC DNA]</scope>
    <source>
        <strain evidence="13">SAG AM-311-K15</strain>
    </source>
</reference>
<dbReference type="InterPro" id="IPR036942">
    <property type="entry name" value="Beta-barrel_TonB_sf"/>
</dbReference>
<dbReference type="Gene3D" id="2.40.170.20">
    <property type="entry name" value="TonB-dependent receptor, beta-barrel domain"/>
    <property type="match status" value="1"/>
</dbReference>
<dbReference type="InterPro" id="IPR012910">
    <property type="entry name" value="Plug_dom"/>
</dbReference>
<name>A0ABV6YWD4_UNCC1</name>
<dbReference type="SUPFAM" id="SSF56935">
    <property type="entry name" value="Porins"/>
    <property type="match status" value="1"/>
</dbReference>
<keyword evidence="13" id="KW-0675">Receptor</keyword>
<evidence type="ECO:0000256" key="3">
    <source>
        <dbReference type="ARBA" id="ARBA00022452"/>
    </source>
</evidence>
<dbReference type="InterPro" id="IPR000531">
    <property type="entry name" value="Beta-barrel_TonB"/>
</dbReference>
<accession>A0ABV6YWD4</accession>
<evidence type="ECO:0000256" key="7">
    <source>
        <dbReference type="ARBA" id="ARBA00023237"/>
    </source>
</evidence>
<dbReference type="Proteomes" id="UP001594351">
    <property type="component" value="Unassembled WGS sequence"/>
</dbReference>
<dbReference type="InterPro" id="IPR037066">
    <property type="entry name" value="Plug_dom_sf"/>
</dbReference>
<proteinExistence type="inferred from homology"/>
<gene>
    <name evidence="13" type="ORF">ACFL27_10050</name>
</gene>
<organism evidence="13 14">
    <name type="scientific">candidate division CSSED10-310 bacterium</name>
    <dbReference type="NCBI Taxonomy" id="2855610"/>
    <lineage>
        <taxon>Bacteria</taxon>
        <taxon>Bacteria division CSSED10-310</taxon>
    </lineage>
</organism>
<dbReference type="Gene3D" id="2.170.130.10">
    <property type="entry name" value="TonB-dependent receptor, plug domain"/>
    <property type="match status" value="1"/>
</dbReference>
<keyword evidence="7 8" id="KW-0998">Cell outer membrane</keyword>
<comment type="similarity">
    <text evidence="8 9">Belongs to the TonB-dependent receptor family.</text>
</comment>
<evidence type="ECO:0000256" key="5">
    <source>
        <dbReference type="ARBA" id="ARBA00023077"/>
    </source>
</evidence>
<feature type="domain" description="TonB-dependent receptor-like beta-barrel" evidence="11">
    <location>
        <begin position="297"/>
        <end position="662"/>
    </location>
</feature>
<dbReference type="PANTHER" id="PTHR30069:SF27">
    <property type="entry name" value="BLL4766 PROTEIN"/>
    <property type="match status" value="1"/>
</dbReference>
<evidence type="ECO:0000256" key="9">
    <source>
        <dbReference type="RuleBase" id="RU003357"/>
    </source>
</evidence>
<keyword evidence="3 8" id="KW-1134">Transmembrane beta strand</keyword>
<feature type="domain" description="TonB-dependent receptor plug" evidence="12">
    <location>
        <begin position="67"/>
        <end position="176"/>
    </location>
</feature>
<dbReference type="PROSITE" id="PS52016">
    <property type="entry name" value="TONB_DEPENDENT_REC_3"/>
    <property type="match status" value="1"/>
</dbReference>
<keyword evidence="14" id="KW-1185">Reference proteome</keyword>
<evidence type="ECO:0000256" key="2">
    <source>
        <dbReference type="ARBA" id="ARBA00022448"/>
    </source>
</evidence>
<evidence type="ECO:0000313" key="14">
    <source>
        <dbReference type="Proteomes" id="UP001594351"/>
    </source>
</evidence>
<feature type="signal peptide" evidence="10">
    <location>
        <begin position="1"/>
        <end position="36"/>
    </location>
</feature>
<evidence type="ECO:0000256" key="1">
    <source>
        <dbReference type="ARBA" id="ARBA00004571"/>
    </source>
</evidence>
<evidence type="ECO:0000259" key="12">
    <source>
        <dbReference type="Pfam" id="PF07715"/>
    </source>
</evidence>
<dbReference type="EMBL" id="JBHPBY010000104">
    <property type="protein sequence ID" value="MFC1850521.1"/>
    <property type="molecule type" value="Genomic_DNA"/>
</dbReference>
<dbReference type="PANTHER" id="PTHR30069">
    <property type="entry name" value="TONB-DEPENDENT OUTER MEMBRANE RECEPTOR"/>
    <property type="match status" value="1"/>
</dbReference>
<dbReference type="Pfam" id="PF00593">
    <property type="entry name" value="TonB_dep_Rec_b-barrel"/>
    <property type="match status" value="1"/>
</dbReference>
<keyword evidence="6 8" id="KW-0472">Membrane</keyword>